<dbReference type="PROSITE" id="PS01078">
    <property type="entry name" value="MOCF_BIOSYNTHESIS_1"/>
    <property type="match status" value="1"/>
</dbReference>
<dbReference type="PANTHER" id="PTHR43764:SF1">
    <property type="entry name" value="MOLYBDOPTERIN MOLYBDOTRANSFERASE"/>
    <property type="match status" value="1"/>
</dbReference>
<dbReference type="PANTHER" id="PTHR43764">
    <property type="entry name" value="MOLYBDENUM COFACTOR BIOSYNTHESIS"/>
    <property type="match status" value="1"/>
</dbReference>
<evidence type="ECO:0000313" key="5">
    <source>
        <dbReference type="Proteomes" id="UP001595955"/>
    </source>
</evidence>
<dbReference type="Pfam" id="PF00994">
    <property type="entry name" value="MoCF_biosynth"/>
    <property type="match status" value="1"/>
</dbReference>
<dbReference type="Proteomes" id="UP001595955">
    <property type="component" value="Unassembled WGS sequence"/>
</dbReference>
<dbReference type="InterPro" id="IPR008284">
    <property type="entry name" value="MoCF_biosynth_CS"/>
</dbReference>
<reference evidence="5" key="1">
    <citation type="journal article" date="2019" name="Int. J. Syst. Evol. Microbiol.">
        <title>The Global Catalogue of Microorganisms (GCM) 10K type strain sequencing project: providing services to taxonomists for standard genome sequencing and annotation.</title>
        <authorList>
            <consortium name="The Broad Institute Genomics Platform"/>
            <consortium name="The Broad Institute Genome Sequencing Center for Infectious Disease"/>
            <person name="Wu L."/>
            <person name="Ma J."/>
        </authorList>
    </citation>
    <scope>NUCLEOTIDE SEQUENCE [LARGE SCALE GENOMIC DNA]</scope>
    <source>
        <strain evidence="5">JCM 3369</strain>
    </source>
</reference>
<dbReference type="EMBL" id="JBHSGF010000003">
    <property type="protein sequence ID" value="MFC4554591.1"/>
    <property type="molecule type" value="Genomic_DNA"/>
</dbReference>
<dbReference type="CDD" id="cd00886">
    <property type="entry name" value="MogA_MoaB"/>
    <property type="match status" value="1"/>
</dbReference>
<comment type="caution">
    <text evidence="4">The sequence shown here is derived from an EMBL/GenBank/DDBJ whole genome shotgun (WGS) entry which is preliminary data.</text>
</comment>
<name>A0ABV9D7N4_9MICO</name>
<dbReference type="SUPFAM" id="SSF54690">
    <property type="entry name" value="Molybdopterin synthase subunit MoaE"/>
    <property type="match status" value="1"/>
</dbReference>
<proteinExistence type="predicted"/>
<dbReference type="InterPro" id="IPR001453">
    <property type="entry name" value="MoaB/Mog_dom"/>
</dbReference>
<evidence type="ECO:0000256" key="2">
    <source>
        <dbReference type="ARBA" id="ARBA00023150"/>
    </source>
</evidence>
<organism evidence="4 5">
    <name type="scientific">Georgenia faecalis</name>
    <dbReference type="NCBI Taxonomy" id="2483799"/>
    <lineage>
        <taxon>Bacteria</taxon>
        <taxon>Bacillati</taxon>
        <taxon>Actinomycetota</taxon>
        <taxon>Actinomycetes</taxon>
        <taxon>Micrococcales</taxon>
        <taxon>Bogoriellaceae</taxon>
        <taxon>Georgenia</taxon>
    </lineage>
</organism>
<dbReference type="InterPro" id="IPR051920">
    <property type="entry name" value="MPT_Adenylyltrnsfr/MoaC-Rel"/>
</dbReference>
<dbReference type="SUPFAM" id="SSF53218">
    <property type="entry name" value="Molybdenum cofactor biosynthesis proteins"/>
    <property type="match status" value="1"/>
</dbReference>
<dbReference type="Gene3D" id="3.40.980.10">
    <property type="entry name" value="MoaB/Mog-like domain"/>
    <property type="match status" value="1"/>
</dbReference>
<dbReference type="Pfam" id="PF02391">
    <property type="entry name" value="MoaE"/>
    <property type="match status" value="1"/>
</dbReference>
<dbReference type="InterPro" id="IPR036563">
    <property type="entry name" value="MoaE_sf"/>
</dbReference>
<feature type="domain" description="MoaB/Mog" evidence="3">
    <location>
        <begin position="15"/>
        <end position="161"/>
    </location>
</feature>
<evidence type="ECO:0000256" key="1">
    <source>
        <dbReference type="ARBA" id="ARBA00005046"/>
    </source>
</evidence>
<dbReference type="RefSeq" id="WP_122825170.1">
    <property type="nucleotide sequence ID" value="NZ_CP033325.1"/>
</dbReference>
<gene>
    <name evidence="4" type="ORF">ACFO3F_04965</name>
</gene>
<dbReference type="InterPro" id="IPR036425">
    <property type="entry name" value="MoaB/Mog-like_dom_sf"/>
</dbReference>
<dbReference type="InterPro" id="IPR003448">
    <property type="entry name" value="Mopterin_biosynth_MoaE"/>
</dbReference>
<keyword evidence="5" id="KW-1185">Reference proteome</keyword>
<dbReference type="NCBIfam" id="TIGR00177">
    <property type="entry name" value="molyb_syn"/>
    <property type="match status" value="1"/>
</dbReference>
<dbReference type="SMART" id="SM00852">
    <property type="entry name" value="MoCF_biosynth"/>
    <property type="match status" value="1"/>
</dbReference>
<comment type="pathway">
    <text evidence="1">Cofactor biosynthesis; molybdopterin biosynthesis.</text>
</comment>
<protein>
    <submittedName>
        <fullName evidence="4">Molybdenum cofactor biosynthesis protein MoaE</fullName>
    </submittedName>
</protein>
<dbReference type="Gene3D" id="3.90.1170.40">
    <property type="entry name" value="Molybdopterin biosynthesis MoaE subunit"/>
    <property type="match status" value="1"/>
</dbReference>
<evidence type="ECO:0000259" key="3">
    <source>
        <dbReference type="SMART" id="SM00852"/>
    </source>
</evidence>
<keyword evidence="2" id="KW-0501">Molybdenum cofactor biosynthesis</keyword>
<accession>A0ABV9D7N4</accession>
<evidence type="ECO:0000313" key="4">
    <source>
        <dbReference type="EMBL" id="MFC4554591.1"/>
    </source>
</evidence>
<dbReference type="CDD" id="cd00756">
    <property type="entry name" value="MoaE"/>
    <property type="match status" value="1"/>
</dbReference>
<sequence>MQDHPPAGTPAPRAVVVTVSDRVSGGTREDRSGPRAVERLRAAGFDVDGPHVVPDGAEPVRAALEVALASGPRLVLTTGGTGIGPRDQTPEGTRPLLAIELPGIAEALRREGARTTPTAVLSRGLAGIAGGPPRALVVNLPGSAAAVEEGLDVLLPLVGHVLDQLDGGDHLPPAAGREPALRDRVAAVARLVEREPARHVVVADVRDTRIDAASLAAAVDDPAAGAVVTFSGVVRDHDAGRAVTGIEYVAHPGAADVVAEVAADVAARFPVEALAVVHRVGPLTIGDVALAAAVASAHRGEAFAALGELVEEVKRRLPVWKKQRFADGSHEWVGSA</sequence>